<feature type="transmembrane region" description="Helical" evidence="10">
    <location>
        <begin position="6"/>
        <end position="27"/>
    </location>
</feature>
<evidence type="ECO:0000256" key="4">
    <source>
        <dbReference type="ARBA" id="ARBA00022692"/>
    </source>
</evidence>
<comment type="subcellular location">
    <subcellularLocation>
        <location evidence="1">Bacterial flagellum basal body</location>
    </subcellularLocation>
    <subcellularLocation>
        <location evidence="2">Cell membrane</location>
    </subcellularLocation>
</comment>
<evidence type="ECO:0000256" key="1">
    <source>
        <dbReference type="ARBA" id="ARBA00004117"/>
    </source>
</evidence>
<evidence type="ECO:0000313" key="12">
    <source>
        <dbReference type="Proteomes" id="UP000217311"/>
    </source>
</evidence>
<dbReference type="GO" id="GO:0005886">
    <property type="term" value="C:plasma membrane"/>
    <property type="evidence" value="ECO:0007669"/>
    <property type="project" value="UniProtKB-SubCell"/>
</dbReference>
<sequence length="106" mass="11396">MDVIEFIRALAALAFTLGLIGLAAWALRKYGPDAIGRAIATRQDRRLKVVESLALDPTRRLVVVSLDGEERLVLLGEGKLLEWTPKGPPQSSALSPSPVAEPEPVA</sequence>
<reference evidence="12" key="1">
    <citation type="submission" date="2017-09" db="EMBL/GenBank/DDBJ databases">
        <title>Genome evolution observed in wild isolates of Caulobacter crescentus.</title>
        <authorList>
            <person name="Ely B."/>
            <person name="Wilson K."/>
            <person name="Scott D."/>
        </authorList>
    </citation>
    <scope>NUCLEOTIDE SEQUENCE [LARGE SCALE GENOMIC DNA]</scope>
    <source>
        <strain evidence="12">CB13b1a</strain>
    </source>
</reference>
<protein>
    <submittedName>
        <fullName evidence="11">Uncharacterized protein</fullName>
    </submittedName>
</protein>
<dbReference type="PANTHER" id="PTHR38766:SF1">
    <property type="entry name" value="FLAGELLAR PROTEIN FLIO"/>
    <property type="match status" value="1"/>
</dbReference>
<dbReference type="AlphaFoldDB" id="A0A290MWM6"/>
<keyword evidence="5 10" id="KW-1133">Transmembrane helix</keyword>
<accession>A0A290MWM6</accession>
<keyword evidence="7" id="KW-0975">Bacterial flagellum</keyword>
<evidence type="ECO:0000256" key="10">
    <source>
        <dbReference type="SAM" id="Phobius"/>
    </source>
</evidence>
<evidence type="ECO:0000256" key="3">
    <source>
        <dbReference type="ARBA" id="ARBA00022475"/>
    </source>
</evidence>
<name>A0A290MWM6_CAUVI</name>
<dbReference type="RefSeq" id="WP_096052186.1">
    <property type="nucleotide sequence ID" value="NZ_CP023315.3"/>
</dbReference>
<organism evidence="11 12">
    <name type="scientific">Caulobacter vibrioides</name>
    <name type="common">Caulobacter crescentus</name>
    <dbReference type="NCBI Taxonomy" id="155892"/>
    <lineage>
        <taxon>Bacteria</taxon>
        <taxon>Pseudomonadati</taxon>
        <taxon>Pseudomonadota</taxon>
        <taxon>Alphaproteobacteria</taxon>
        <taxon>Caulobacterales</taxon>
        <taxon>Caulobacteraceae</taxon>
        <taxon>Caulobacter</taxon>
    </lineage>
</organism>
<evidence type="ECO:0000256" key="7">
    <source>
        <dbReference type="ARBA" id="ARBA00023143"/>
    </source>
</evidence>
<dbReference type="InterPro" id="IPR022781">
    <property type="entry name" value="Flagellar_biosynth_FliO"/>
</dbReference>
<evidence type="ECO:0000256" key="5">
    <source>
        <dbReference type="ARBA" id="ARBA00022989"/>
    </source>
</evidence>
<keyword evidence="6 10" id="KW-0472">Membrane</keyword>
<dbReference type="EMBL" id="CP023315">
    <property type="protein sequence ID" value="ATC32780.1"/>
    <property type="molecule type" value="Genomic_DNA"/>
</dbReference>
<dbReference type="GO" id="GO:0044781">
    <property type="term" value="P:bacterial-type flagellum organization"/>
    <property type="evidence" value="ECO:0007669"/>
    <property type="project" value="InterPro"/>
</dbReference>
<proteinExistence type="inferred from homology"/>
<dbReference type="GO" id="GO:0009425">
    <property type="term" value="C:bacterial-type flagellum basal body"/>
    <property type="evidence" value="ECO:0007669"/>
    <property type="project" value="UniProtKB-SubCell"/>
</dbReference>
<keyword evidence="4 10" id="KW-0812">Transmembrane</keyword>
<evidence type="ECO:0000256" key="2">
    <source>
        <dbReference type="ARBA" id="ARBA00004236"/>
    </source>
</evidence>
<keyword evidence="3" id="KW-1003">Cell membrane</keyword>
<dbReference type="Proteomes" id="UP000217311">
    <property type="component" value="Chromosome"/>
</dbReference>
<dbReference type="InterPro" id="IPR052205">
    <property type="entry name" value="FliO/MopB"/>
</dbReference>
<evidence type="ECO:0000256" key="6">
    <source>
        <dbReference type="ARBA" id="ARBA00023136"/>
    </source>
</evidence>
<evidence type="ECO:0000256" key="8">
    <source>
        <dbReference type="ARBA" id="ARBA00037937"/>
    </source>
</evidence>
<dbReference type="Pfam" id="PF04347">
    <property type="entry name" value="FliO"/>
    <property type="match status" value="1"/>
</dbReference>
<evidence type="ECO:0000256" key="9">
    <source>
        <dbReference type="SAM" id="MobiDB-lite"/>
    </source>
</evidence>
<feature type="region of interest" description="Disordered" evidence="9">
    <location>
        <begin position="83"/>
        <end position="106"/>
    </location>
</feature>
<gene>
    <name evidence="11" type="ORF">CA606_10735</name>
</gene>
<comment type="similarity">
    <text evidence="8">Belongs to the FliO/MopB family.</text>
</comment>
<evidence type="ECO:0000313" key="11">
    <source>
        <dbReference type="EMBL" id="ATC32780.1"/>
    </source>
</evidence>
<dbReference type="PANTHER" id="PTHR38766">
    <property type="entry name" value="FLAGELLAR PROTEIN FLIO"/>
    <property type="match status" value="1"/>
</dbReference>